<accession>A0ABS4D7T3</accession>
<proteinExistence type="predicted"/>
<dbReference type="EMBL" id="SIJK02000009">
    <property type="protein sequence ID" value="MBP1465498.1"/>
    <property type="molecule type" value="Genomic_DNA"/>
</dbReference>
<gene>
    <name evidence="2" type="ORF">EYB53_007250</name>
</gene>
<evidence type="ECO:0000313" key="3">
    <source>
        <dbReference type="Proteomes" id="UP001193081"/>
    </source>
</evidence>
<organism evidence="2 3">
    <name type="scientific">Candidatus Chloroploca mongolica</name>
    <dbReference type="NCBI Taxonomy" id="2528176"/>
    <lineage>
        <taxon>Bacteria</taxon>
        <taxon>Bacillati</taxon>
        <taxon>Chloroflexota</taxon>
        <taxon>Chloroflexia</taxon>
        <taxon>Chloroflexales</taxon>
        <taxon>Chloroflexineae</taxon>
        <taxon>Oscillochloridaceae</taxon>
        <taxon>Candidatus Chloroploca</taxon>
    </lineage>
</organism>
<name>A0ABS4D7T3_9CHLR</name>
<dbReference type="Proteomes" id="UP001193081">
    <property type="component" value="Unassembled WGS sequence"/>
</dbReference>
<feature type="region of interest" description="Disordered" evidence="1">
    <location>
        <begin position="1"/>
        <end position="25"/>
    </location>
</feature>
<comment type="caution">
    <text evidence="2">The sequence shown here is derived from an EMBL/GenBank/DDBJ whole genome shotgun (WGS) entry which is preliminary data.</text>
</comment>
<evidence type="ECO:0000313" key="2">
    <source>
        <dbReference type="EMBL" id="MBP1465498.1"/>
    </source>
</evidence>
<sequence length="88" mass="9415">VPLRGARRGHGQAVPLRGAGARRSGHGAAVPFLPWGMAAGRWGHGGTVPVRGARRGARRHRARTWGTAVGARRRRARTLMPMATVPRV</sequence>
<protein>
    <submittedName>
        <fullName evidence="2">Uncharacterized protein</fullName>
    </submittedName>
</protein>
<feature type="compositionally biased region" description="Basic residues" evidence="1">
    <location>
        <begin position="1"/>
        <end position="10"/>
    </location>
</feature>
<reference evidence="2 3" key="1">
    <citation type="submission" date="2021-03" db="EMBL/GenBank/DDBJ databases">
        <authorList>
            <person name="Grouzdev D.S."/>
        </authorList>
    </citation>
    <scope>NUCLEOTIDE SEQUENCE [LARGE SCALE GENOMIC DNA]</scope>
    <source>
        <strain evidence="2 3">M50-1</strain>
    </source>
</reference>
<feature type="non-terminal residue" evidence="2">
    <location>
        <position position="1"/>
    </location>
</feature>
<feature type="region of interest" description="Disordered" evidence="1">
    <location>
        <begin position="46"/>
        <end position="73"/>
    </location>
</feature>
<feature type="compositionally biased region" description="Basic residues" evidence="1">
    <location>
        <begin position="52"/>
        <end position="63"/>
    </location>
</feature>
<keyword evidence="3" id="KW-1185">Reference proteome</keyword>
<evidence type="ECO:0000256" key="1">
    <source>
        <dbReference type="SAM" id="MobiDB-lite"/>
    </source>
</evidence>